<accession>A0A6P0URS7</accession>
<dbReference type="RefSeq" id="WP_163606089.1">
    <property type="nucleotide sequence ID" value="NZ_JAABOO010000001.1"/>
</dbReference>
<sequence length="236" mass="26123">MYLKVRVFLCTLAIGCVTQITAQNFWTYSPVLDPKTDDNLIALKEGEDPQIVLYNNVAELSQKQQDLKDKGYVVIGSYLGHPSFKKSKNKKRAVNAAKKAGATLILAYDFTLPDFYVLQKSPLSVNKQNSNPVENTMSSLPPGDSPPRLGVLLRDLTIEERTEIERNKGAFILDVLDGSLAFDANIIPGDILIKINGLQPKNTAEAVQFIKSVGKGEDIKLTLIRKGELREITVTF</sequence>
<dbReference type="PROSITE" id="PS50106">
    <property type="entry name" value="PDZ"/>
    <property type="match status" value="1"/>
</dbReference>
<feature type="domain" description="PDZ" evidence="2">
    <location>
        <begin position="137"/>
        <end position="225"/>
    </location>
</feature>
<evidence type="ECO:0000259" key="2">
    <source>
        <dbReference type="PROSITE" id="PS50106"/>
    </source>
</evidence>
<feature type="signal peptide" evidence="1">
    <location>
        <begin position="1"/>
        <end position="22"/>
    </location>
</feature>
<dbReference type="SMART" id="SM00228">
    <property type="entry name" value="PDZ"/>
    <property type="match status" value="1"/>
</dbReference>
<name>A0A6P0URS7_9FLAO</name>
<dbReference type="Gene3D" id="2.30.42.10">
    <property type="match status" value="1"/>
</dbReference>
<reference evidence="3 4" key="1">
    <citation type="submission" date="2020-01" db="EMBL/GenBank/DDBJ databases">
        <title>Leptobacterium flavescens.</title>
        <authorList>
            <person name="Wang G."/>
        </authorList>
    </citation>
    <scope>NUCLEOTIDE SEQUENCE [LARGE SCALE GENOMIC DNA]</scope>
    <source>
        <strain evidence="3 4">KCTC 22160</strain>
    </source>
</reference>
<protein>
    <submittedName>
        <fullName evidence="3">PDZ domain-containing protein</fullName>
    </submittedName>
</protein>
<dbReference type="SUPFAM" id="SSF50156">
    <property type="entry name" value="PDZ domain-like"/>
    <property type="match status" value="1"/>
</dbReference>
<evidence type="ECO:0000313" key="4">
    <source>
        <dbReference type="Proteomes" id="UP000468581"/>
    </source>
</evidence>
<dbReference type="Pfam" id="PF13180">
    <property type="entry name" value="PDZ_2"/>
    <property type="match status" value="1"/>
</dbReference>
<dbReference type="EMBL" id="JAABOO010000001">
    <property type="protein sequence ID" value="NER13086.1"/>
    <property type="molecule type" value="Genomic_DNA"/>
</dbReference>
<evidence type="ECO:0000313" key="3">
    <source>
        <dbReference type="EMBL" id="NER13086.1"/>
    </source>
</evidence>
<dbReference type="InterPro" id="IPR001478">
    <property type="entry name" value="PDZ"/>
</dbReference>
<dbReference type="Proteomes" id="UP000468581">
    <property type="component" value="Unassembled WGS sequence"/>
</dbReference>
<comment type="caution">
    <text evidence="3">The sequence shown here is derived from an EMBL/GenBank/DDBJ whole genome shotgun (WGS) entry which is preliminary data.</text>
</comment>
<feature type="chain" id="PRO_5026810627" evidence="1">
    <location>
        <begin position="23"/>
        <end position="236"/>
    </location>
</feature>
<organism evidence="3 4">
    <name type="scientific">Leptobacterium flavescens</name>
    <dbReference type="NCBI Taxonomy" id="472055"/>
    <lineage>
        <taxon>Bacteria</taxon>
        <taxon>Pseudomonadati</taxon>
        <taxon>Bacteroidota</taxon>
        <taxon>Flavobacteriia</taxon>
        <taxon>Flavobacteriales</taxon>
        <taxon>Flavobacteriaceae</taxon>
        <taxon>Leptobacterium</taxon>
    </lineage>
</organism>
<keyword evidence="1" id="KW-0732">Signal</keyword>
<dbReference type="AlphaFoldDB" id="A0A6P0URS7"/>
<dbReference type="InterPro" id="IPR036034">
    <property type="entry name" value="PDZ_sf"/>
</dbReference>
<evidence type="ECO:0000256" key="1">
    <source>
        <dbReference type="SAM" id="SignalP"/>
    </source>
</evidence>
<proteinExistence type="predicted"/>
<gene>
    <name evidence="3" type="ORF">GWK08_06525</name>
</gene>
<keyword evidence="4" id="KW-1185">Reference proteome</keyword>